<evidence type="ECO:0000313" key="2">
    <source>
        <dbReference type="Proteomes" id="UP000789901"/>
    </source>
</evidence>
<reference evidence="1 2" key="1">
    <citation type="submission" date="2021-06" db="EMBL/GenBank/DDBJ databases">
        <authorList>
            <person name="Kallberg Y."/>
            <person name="Tangrot J."/>
            <person name="Rosling A."/>
        </authorList>
    </citation>
    <scope>NUCLEOTIDE SEQUENCE [LARGE SCALE GENOMIC DNA]</scope>
    <source>
        <strain evidence="1 2">120-4 pot B 10/14</strain>
    </source>
</reference>
<proteinExistence type="predicted"/>
<accession>A0ABN7X8G8</accession>
<protein>
    <submittedName>
        <fullName evidence="1">23802_t:CDS:1</fullName>
    </submittedName>
</protein>
<evidence type="ECO:0000313" key="1">
    <source>
        <dbReference type="EMBL" id="CAG8850689.1"/>
    </source>
</evidence>
<dbReference type="EMBL" id="CAJVQB010102331">
    <property type="protein sequence ID" value="CAG8850689.1"/>
    <property type="molecule type" value="Genomic_DNA"/>
</dbReference>
<comment type="caution">
    <text evidence="1">The sequence shown here is derived from an EMBL/GenBank/DDBJ whole genome shotgun (WGS) entry which is preliminary data.</text>
</comment>
<organism evidence="1 2">
    <name type="scientific">Gigaspora margarita</name>
    <dbReference type="NCBI Taxonomy" id="4874"/>
    <lineage>
        <taxon>Eukaryota</taxon>
        <taxon>Fungi</taxon>
        <taxon>Fungi incertae sedis</taxon>
        <taxon>Mucoromycota</taxon>
        <taxon>Glomeromycotina</taxon>
        <taxon>Glomeromycetes</taxon>
        <taxon>Diversisporales</taxon>
        <taxon>Gigasporaceae</taxon>
        <taxon>Gigaspora</taxon>
    </lineage>
</organism>
<sequence>NWSHIVEGWVNTLNDEELNDDESTNSKQLEFKLGGHIIHLTDDLLAK</sequence>
<feature type="non-terminal residue" evidence="1">
    <location>
        <position position="1"/>
    </location>
</feature>
<keyword evidence="2" id="KW-1185">Reference proteome</keyword>
<dbReference type="Proteomes" id="UP000789901">
    <property type="component" value="Unassembled WGS sequence"/>
</dbReference>
<name>A0ABN7X8G8_GIGMA</name>
<gene>
    <name evidence="1" type="ORF">GMARGA_LOCUS40342</name>
</gene>